<feature type="compositionally biased region" description="Polar residues" evidence="1">
    <location>
        <begin position="46"/>
        <end position="62"/>
    </location>
</feature>
<keyword evidence="3" id="KW-1185">Reference proteome</keyword>
<evidence type="ECO:0000256" key="1">
    <source>
        <dbReference type="SAM" id="MobiDB-lite"/>
    </source>
</evidence>
<name>A0A158L1W3_9BURK</name>
<feature type="compositionally biased region" description="Polar residues" evidence="1">
    <location>
        <begin position="73"/>
        <end position="83"/>
    </location>
</feature>
<feature type="compositionally biased region" description="Low complexity" evidence="1">
    <location>
        <begin position="20"/>
        <end position="33"/>
    </location>
</feature>
<dbReference type="Proteomes" id="UP000054925">
    <property type="component" value="Unassembled WGS sequence"/>
</dbReference>
<protein>
    <submittedName>
        <fullName evidence="2">Uncharacterized protein</fullName>
    </submittedName>
</protein>
<reference evidence="2" key="1">
    <citation type="submission" date="2016-01" db="EMBL/GenBank/DDBJ databases">
        <authorList>
            <person name="Peeters C."/>
        </authorList>
    </citation>
    <scope>NUCLEOTIDE SEQUENCE [LARGE SCALE GENOMIC DNA]</scope>
    <source>
        <strain evidence="2">LMG 22937</strain>
    </source>
</reference>
<comment type="caution">
    <text evidence="2">The sequence shown here is derived from an EMBL/GenBank/DDBJ whole genome shotgun (WGS) entry which is preliminary data.</text>
</comment>
<feature type="compositionally biased region" description="Basic and acidic residues" evidence="1">
    <location>
        <begin position="34"/>
        <end position="45"/>
    </location>
</feature>
<dbReference type="EMBL" id="FCOL02000329">
    <property type="protein sequence ID" value="SAL87374.1"/>
    <property type="molecule type" value="Genomic_DNA"/>
</dbReference>
<evidence type="ECO:0000313" key="3">
    <source>
        <dbReference type="Proteomes" id="UP000054925"/>
    </source>
</evidence>
<organism evidence="2 3">
    <name type="scientific">Caballeronia terrestris</name>
    <dbReference type="NCBI Taxonomy" id="1226301"/>
    <lineage>
        <taxon>Bacteria</taxon>
        <taxon>Pseudomonadati</taxon>
        <taxon>Pseudomonadota</taxon>
        <taxon>Betaproteobacteria</taxon>
        <taxon>Burkholderiales</taxon>
        <taxon>Burkholderiaceae</taxon>
        <taxon>Caballeronia</taxon>
    </lineage>
</organism>
<gene>
    <name evidence="2" type="ORF">AWB67_07397</name>
</gene>
<proteinExistence type="predicted"/>
<accession>A0A158L1W3</accession>
<evidence type="ECO:0000313" key="2">
    <source>
        <dbReference type="EMBL" id="SAL87374.1"/>
    </source>
</evidence>
<dbReference type="AlphaFoldDB" id="A0A158L1W3"/>
<feature type="region of interest" description="Disordered" evidence="1">
    <location>
        <begin position="16"/>
        <end position="99"/>
    </location>
</feature>
<sequence length="99" mass="10743">MWPTKSFSVNLEVARFADVPMSGSGSPRFSPGRNRLDMKRPRSSETSDAVTNQPSALANTRPTEAASPICAIPTTSVEKTSGPITILMRRRNTSDTSEM</sequence>